<keyword evidence="1" id="KW-0812">Transmembrane</keyword>
<keyword evidence="3" id="KW-1185">Reference proteome</keyword>
<accession>A0A3Q3NHV4</accession>
<dbReference type="InParanoid" id="A0A3Q3NHV4"/>
<feature type="transmembrane region" description="Helical" evidence="1">
    <location>
        <begin position="41"/>
        <end position="61"/>
    </location>
</feature>
<keyword evidence="1" id="KW-1133">Transmembrane helix</keyword>
<proteinExistence type="predicted"/>
<keyword evidence="1" id="KW-0472">Membrane</keyword>
<dbReference type="AlphaFoldDB" id="A0A3Q3NHV4"/>
<reference evidence="2" key="2">
    <citation type="submission" date="2025-09" db="UniProtKB">
        <authorList>
            <consortium name="Ensembl"/>
        </authorList>
    </citation>
    <scope>IDENTIFICATION</scope>
</reference>
<evidence type="ECO:0000313" key="2">
    <source>
        <dbReference type="Ensembl" id="ENSMAMP00000035776.2"/>
    </source>
</evidence>
<organism evidence="2 3">
    <name type="scientific">Mastacembelus armatus</name>
    <name type="common">zig-zag eel</name>
    <dbReference type="NCBI Taxonomy" id="205130"/>
    <lineage>
        <taxon>Eukaryota</taxon>
        <taxon>Metazoa</taxon>
        <taxon>Chordata</taxon>
        <taxon>Craniata</taxon>
        <taxon>Vertebrata</taxon>
        <taxon>Euteleostomi</taxon>
        <taxon>Actinopterygii</taxon>
        <taxon>Neopterygii</taxon>
        <taxon>Teleostei</taxon>
        <taxon>Neoteleostei</taxon>
        <taxon>Acanthomorphata</taxon>
        <taxon>Anabantaria</taxon>
        <taxon>Synbranchiformes</taxon>
        <taxon>Mastacembelidae</taxon>
        <taxon>Mastacembelus</taxon>
    </lineage>
</organism>
<sequence length="94" mass="10931">MSVVVYELLVYIYITFSSPVILHSFLLLCSSSYPCLLSVTLRLPLSHLILICSNISFYSFYHHKYSLLYIPVISNPTSPRFAHVSQFRLLYSRH</sequence>
<name>A0A3Q3NHV4_9TELE</name>
<dbReference type="Proteomes" id="UP000261640">
    <property type="component" value="Unplaced"/>
</dbReference>
<dbReference type="Ensembl" id="ENSMAMT00000036694.2">
    <property type="protein sequence ID" value="ENSMAMP00000035776.2"/>
    <property type="gene ID" value="ENSMAMG00000024033.2"/>
</dbReference>
<evidence type="ECO:0000256" key="1">
    <source>
        <dbReference type="SAM" id="Phobius"/>
    </source>
</evidence>
<feature type="transmembrane region" description="Helical" evidence="1">
    <location>
        <begin position="6"/>
        <end position="29"/>
    </location>
</feature>
<protein>
    <submittedName>
        <fullName evidence="2">Uncharacterized protein</fullName>
    </submittedName>
</protein>
<evidence type="ECO:0000313" key="3">
    <source>
        <dbReference type="Proteomes" id="UP000261640"/>
    </source>
</evidence>
<reference evidence="2" key="1">
    <citation type="submission" date="2025-08" db="UniProtKB">
        <authorList>
            <consortium name="Ensembl"/>
        </authorList>
    </citation>
    <scope>IDENTIFICATION</scope>
</reference>